<evidence type="ECO:0000313" key="5">
    <source>
        <dbReference type="EMBL" id="REF31966.1"/>
    </source>
</evidence>
<dbReference type="RefSeq" id="WP_115923731.1">
    <property type="nucleotide sequence ID" value="NZ_QTUA01000001.1"/>
</dbReference>
<feature type="transmembrane region" description="Helical" evidence="3">
    <location>
        <begin position="105"/>
        <end position="127"/>
    </location>
</feature>
<comment type="caution">
    <text evidence="5">The sequence shown here is derived from an EMBL/GenBank/DDBJ whole genome shotgun (WGS) entry which is preliminary data.</text>
</comment>
<dbReference type="InterPro" id="IPR027383">
    <property type="entry name" value="Znf_put"/>
</dbReference>
<keyword evidence="3" id="KW-0812">Transmembrane</keyword>
<dbReference type="AlphaFoldDB" id="A0A3D9URT3"/>
<keyword evidence="3" id="KW-0472">Membrane</keyword>
<evidence type="ECO:0000256" key="3">
    <source>
        <dbReference type="SAM" id="Phobius"/>
    </source>
</evidence>
<keyword evidence="3" id="KW-1133">Transmembrane helix</keyword>
<keyword evidence="1" id="KW-0805">Transcription regulation</keyword>
<proteinExistence type="predicted"/>
<gene>
    <name evidence="5" type="ORF">DFJ65_3057</name>
</gene>
<evidence type="ECO:0000259" key="4">
    <source>
        <dbReference type="Pfam" id="PF13490"/>
    </source>
</evidence>
<protein>
    <submittedName>
        <fullName evidence="5">Putative zinc finger protein</fullName>
    </submittedName>
</protein>
<dbReference type="InterPro" id="IPR041916">
    <property type="entry name" value="Anti_sigma_zinc_sf"/>
</dbReference>
<dbReference type="OrthoDB" id="5148815at2"/>
<sequence length="163" mass="17086">MTCPQQDLLVDYVDGVLSRDASTALERHLVACQGCRAQVAAERELIERMRGVPAAPGHGSDFMAGLLSLGDLPTEPMPVRRAHTNAPATLSSHAPAQYVSARKPVGIAALAVVGCIGAAVVAIHVPADATQTRLPTMRSQTVQQQPAARVIGFEPAAPNPNRP</sequence>
<accession>A0A3D9URT3</accession>
<feature type="domain" description="Putative zinc-finger" evidence="4">
    <location>
        <begin position="6"/>
        <end position="36"/>
    </location>
</feature>
<dbReference type="Proteomes" id="UP000256253">
    <property type="component" value="Unassembled WGS sequence"/>
</dbReference>
<evidence type="ECO:0000313" key="6">
    <source>
        <dbReference type="Proteomes" id="UP000256253"/>
    </source>
</evidence>
<organism evidence="5 6">
    <name type="scientific">Calidifontibacter indicus</name>
    <dbReference type="NCBI Taxonomy" id="419650"/>
    <lineage>
        <taxon>Bacteria</taxon>
        <taxon>Bacillati</taxon>
        <taxon>Actinomycetota</taxon>
        <taxon>Actinomycetes</taxon>
        <taxon>Micrococcales</taxon>
        <taxon>Dermacoccaceae</taxon>
        <taxon>Calidifontibacter</taxon>
    </lineage>
</organism>
<name>A0A3D9URT3_9MICO</name>
<keyword evidence="2" id="KW-0804">Transcription</keyword>
<dbReference type="Gene3D" id="1.10.10.1320">
    <property type="entry name" value="Anti-sigma factor, zinc-finger domain"/>
    <property type="match status" value="1"/>
</dbReference>
<evidence type="ECO:0000256" key="2">
    <source>
        <dbReference type="ARBA" id="ARBA00023163"/>
    </source>
</evidence>
<dbReference type="Pfam" id="PF13490">
    <property type="entry name" value="zf-HC2"/>
    <property type="match status" value="1"/>
</dbReference>
<evidence type="ECO:0000256" key="1">
    <source>
        <dbReference type="ARBA" id="ARBA00023015"/>
    </source>
</evidence>
<keyword evidence="6" id="KW-1185">Reference proteome</keyword>
<reference evidence="5 6" key="1">
    <citation type="submission" date="2018-08" db="EMBL/GenBank/DDBJ databases">
        <title>Sequencing the genomes of 1000 actinobacteria strains.</title>
        <authorList>
            <person name="Klenk H.-P."/>
        </authorList>
    </citation>
    <scope>NUCLEOTIDE SEQUENCE [LARGE SCALE GENOMIC DNA]</scope>
    <source>
        <strain evidence="5 6">DSM 22967</strain>
    </source>
</reference>
<dbReference type="EMBL" id="QTUA01000001">
    <property type="protein sequence ID" value="REF31966.1"/>
    <property type="molecule type" value="Genomic_DNA"/>
</dbReference>